<organism evidence="1">
    <name type="scientific">Arundo donax</name>
    <name type="common">Giant reed</name>
    <name type="synonym">Donax arundinaceus</name>
    <dbReference type="NCBI Taxonomy" id="35708"/>
    <lineage>
        <taxon>Eukaryota</taxon>
        <taxon>Viridiplantae</taxon>
        <taxon>Streptophyta</taxon>
        <taxon>Embryophyta</taxon>
        <taxon>Tracheophyta</taxon>
        <taxon>Spermatophyta</taxon>
        <taxon>Magnoliopsida</taxon>
        <taxon>Liliopsida</taxon>
        <taxon>Poales</taxon>
        <taxon>Poaceae</taxon>
        <taxon>PACMAD clade</taxon>
        <taxon>Arundinoideae</taxon>
        <taxon>Arundineae</taxon>
        <taxon>Arundo</taxon>
    </lineage>
</organism>
<protein>
    <submittedName>
        <fullName evidence="1">Uncharacterized protein</fullName>
    </submittedName>
</protein>
<accession>A0A0A8ZAM2</accession>
<reference evidence="1" key="1">
    <citation type="submission" date="2014-09" db="EMBL/GenBank/DDBJ databases">
        <authorList>
            <person name="Magalhaes I.L.F."/>
            <person name="Oliveira U."/>
            <person name="Santos F.R."/>
            <person name="Vidigal T.H.D.A."/>
            <person name="Brescovit A.D."/>
            <person name="Santos A.J."/>
        </authorList>
    </citation>
    <scope>NUCLEOTIDE SEQUENCE</scope>
    <source>
        <tissue evidence="1">Shoot tissue taken approximately 20 cm above the soil surface</tissue>
    </source>
</reference>
<name>A0A0A8ZAM2_ARUDO</name>
<reference evidence="1" key="2">
    <citation type="journal article" date="2015" name="Data Brief">
        <title>Shoot transcriptome of the giant reed, Arundo donax.</title>
        <authorList>
            <person name="Barrero R.A."/>
            <person name="Guerrero F.D."/>
            <person name="Moolhuijzen P."/>
            <person name="Goolsby J.A."/>
            <person name="Tidwell J."/>
            <person name="Bellgard S.E."/>
            <person name="Bellgard M.I."/>
        </authorList>
    </citation>
    <scope>NUCLEOTIDE SEQUENCE</scope>
    <source>
        <tissue evidence="1">Shoot tissue taken approximately 20 cm above the soil surface</tissue>
    </source>
</reference>
<dbReference type="EMBL" id="GBRH01261441">
    <property type="protein sequence ID" value="JAD36454.1"/>
    <property type="molecule type" value="Transcribed_RNA"/>
</dbReference>
<proteinExistence type="predicted"/>
<evidence type="ECO:0000313" key="1">
    <source>
        <dbReference type="EMBL" id="JAD36454.1"/>
    </source>
</evidence>
<sequence>MAAGEQLRSSGGGGQALIRVWEWRFSQFFCPRTRRVF</sequence>
<dbReference type="AlphaFoldDB" id="A0A0A8ZAM2"/>